<dbReference type="AlphaFoldDB" id="A0A8J7H065"/>
<keyword evidence="4 7" id="KW-0812">Transmembrane</keyword>
<evidence type="ECO:0000256" key="1">
    <source>
        <dbReference type="ARBA" id="ARBA00004651"/>
    </source>
</evidence>
<comment type="subcellular location">
    <subcellularLocation>
        <location evidence="1">Cell membrane</location>
        <topology evidence="1">Multi-pass membrane protein</topology>
    </subcellularLocation>
</comment>
<accession>A0A8J7H065</accession>
<keyword evidence="5 7" id="KW-1133">Transmembrane helix</keyword>
<comment type="caution">
    <text evidence="8">The sequence shown here is derived from an EMBL/GenBank/DDBJ whole genome shotgun (WGS) entry which is preliminary data.</text>
</comment>
<comment type="similarity">
    <text evidence="2">Belongs to the UPF0718 family.</text>
</comment>
<evidence type="ECO:0000256" key="7">
    <source>
        <dbReference type="SAM" id="Phobius"/>
    </source>
</evidence>
<dbReference type="EMBL" id="JAEAGR010000001">
    <property type="protein sequence ID" value="MBH1939390.1"/>
    <property type="molecule type" value="Genomic_DNA"/>
</dbReference>
<dbReference type="RefSeq" id="WP_197659619.1">
    <property type="nucleotide sequence ID" value="NZ_JAEAGR010000001.1"/>
</dbReference>
<dbReference type="InterPro" id="IPR005524">
    <property type="entry name" value="DUF318"/>
</dbReference>
<name>A0A8J7H065_9FIRM</name>
<evidence type="ECO:0000313" key="8">
    <source>
        <dbReference type="EMBL" id="MBH1939390.1"/>
    </source>
</evidence>
<evidence type="ECO:0000256" key="6">
    <source>
        <dbReference type="ARBA" id="ARBA00023136"/>
    </source>
</evidence>
<organism evidence="8 9">
    <name type="scientific">Mobilitalea sibirica</name>
    <dbReference type="NCBI Taxonomy" id="1462919"/>
    <lineage>
        <taxon>Bacteria</taxon>
        <taxon>Bacillati</taxon>
        <taxon>Bacillota</taxon>
        <taxon>Clostridia</taxon>
        <taxon>Lachnospirales</taxon>
        <taxon>Lachnospiraceae</taxon>
        <taxon>Mobilitalea</taxon>
    </lineage>
</organism>
<evidence type="ECO:0000256" key="5">
    <source>
        <dbReference type="ARBA" id="ARBA00022989"/>
    </source>
</evidence>
<feature type="transmembrane region" description="Helical" evidence="7">
    <location>
        <begin position="142"/>
        <end position="159"/>
    </location>
</feature>
<evidence type="ECO:0000256" key="4">
    <source>
        <dbReference type="ARBA" id="ARBA00022692"/>
    </source>
</evidence>
<reference evidence="8" key="1">
    <citation type="submission" date="2020-12" db="EMBL/GenBank/DDBJ databases">
        <title>M. sibirica DSM 26468T genome.</title>
        <authorList>
            <person name="Thieme N."/>
            <person name="Rettenmaier R."/>
            <person name="Zverlov V."/>
            <person name="Liebl W."/>
        </authorList>
    </citation>
    <scope>NUCLEOTIDE SEQUENCE</scope>
    <source>
        <strain evidence="8">DSM 26468</strain>
    </source>
</reference>
<sequence>MKKFFKRYRSFLIVLALLLLITLINKKIGFKAFDIATFSMKEMLLVIPPVFILLGLLDIWVPRETMIKFMGEGSGLKGVLLSILLGSAAAGPLYGAFPVAAVFMKKGVKFMNILIFLGAWSTTKIPMFLFEMSSLGTSFATTRLLIDIPGIIIIAYLLSKSVSKDYVNKLYVNAENL</sequence>
<proteinExistence type="inferred from homology"/>
<evidence type="ECO:0000313" key="9">
    <source>
        <dbReference type="Proteomes" id="UP000623269"/>
    </source>
</evidence>
<evidence type="ECO:0000256" key="2">
    <source>
        <dbReference type="ARBA" id="ARBA00006386"/>
    </source>
</evidence>
<evidence type="ECO:0000256" key="3">
    <source>
        <dbReference type="ARBA" id="ARBA00022475"/>
    </source>
</evidence>
<feature type="transmembrane region" description="Helical" evidence="7">
    <location>
        <begin position="42"/>
        <end position="61"/>
    </location>
</feature>
<feature type="transmembrane region" description="Helical" evidence="7">
    <location>
        <begin position="81"/>
        <end position="104"/>
    </location>
</feature>
<keyword evidence="9" id="KW-1185">Reference proteome</keyword>
<keyword evidence="6 7" id="KW-0472">Membrane</keyword>
<gene>
    <name evidence="8" type="ORF">I5677_00620</name>
</gene>
<protein>
    <submittedName>
        <fullName evidence="8">Permease</fullName>
    </submittedName>
</protein>
<dbReference type="Pfam" id="PF03773">
    <property type="entry name" value="ArsP_1"/>
    <property type="match status" value="1"/>
</dbReference>
<dbReference type="GO" id="GO:0005886">
    <property type="term" value="C:plasma membrane"/>
    <property type="evidence" value="ECO:0007669"/>
    <property type="project" value="UniProtKB-SubCell"/>
</dbReference>
<dbReference type="Proteomes" id="UP000623269">
    <property type="component" value="Unassembled WGS sequence"/>
</dbReference>
<keyword evidence="3" id="KW-1003">Cell membrane</keyword>
<feature type="transmembrane region" description="Helical" evidence="7">
    <location>
        <begin position="110"/>
        <end position="130"/>
    </location>
</feature>